<proteinExistence type="predicted"/>
<keyword evidence="2" id="KW-1185">Reference proteome</keyword>
<evidence type="ECO:0000313" key="1">
    <source>
        <dbReference type="EMBL" id="MFD1044749.1"/>
    </source>
</evidence>
<reference evidence="2" key="1">
    <citation type="journal article" date="2019" name="Int. J. Syst. Evol. Microbiol.">
        <title>The Global Catalogue of Microorganisms (GCM) 10K type strain sequencing project: providing services to taxonomists for standard genome sequencing and annotation.</title>
        <authorList>
            <consortium name="The Broad Institute Genomics Platform"/>
            <consortium name="The Broad Institute Genome Sequencing Center for Infectious Disease"/>
            <person name="Wu L."/>
            <person name="Ma J."/>
        </authorList>
    </citation>
    <scope>NUCLEOTIDE SEQUENCE [LARGE SCALE GENOMIC DNA]</scope>
    <source>
        <strain evidence="2">JCM 31486</strain>
    </source>
</reference>
<dbReference type="Proteomes" id="UP001597045">
    <property type="component" value="Unassembled WGS sequence"/>
</dbReference>
<gene>
    <name evidence="1" type="ORF">ACFQ1S_03640</name>
</gene>
<dbReference type="EMBL" id="JBHTIS010000116">
    <property type="protein sequence ID" value="MFD1044749.1"/>
    <property type="molecule type" value="Genomic_DNA"/>
</dbReference>
<sequence length="152" mass="16377">MLLPLDAMKVNCSAAEFLVCSMIPLVELVPTVPVSILRVPPGLMVNFLLAIGFPSLAFWECFGALGGDILADVDDWPEPTLGGREIDEVATGGVLDVERSPTEDADGDEPAGSDEKLIFGFNMPITTAPRPISRTAVVNPVRRWLLFVANIR</sequence>
<evidence type="ECO:0000313" key="2">
    <source>
        <dbReference type="Proteomes" id="UP001597045"/>
    </source>
</evidence>
<name>A0ABW3M574_9PSEU</name>
<comment type="caution">
    <text evidence="1">The sequence shown here is derived from an EMBL/GenBank/DDBJ whole genome shotgun (WGS) entry which is preliminary data.</text>
</comment>
<accession>A0ABW3M574</accession>
<protein>
    <submittedName>
        <fullName evidence="1">Uncharacterized protein</fullName>
    </submittedName>
</protein>
<organism evidence="1 2">
    <name type="scientific">Kibdelosporangium lantanae</name>
    <dbReference type="NCBI Taxonomy" id="1497396"/>
    <lineage>
        <taxon>Bacteria</taxon>
        <taxon>Bacillati</taxon>
        <taxon>Actinomycetota</taxon>
        <taxon>Actinomycetes</taxon>
        <taxon>Pseudonocardiales</taxon>
        <taxon>Pseudonocardiaceae</taxon>
        <taxon>Kibdelosporangium</taxon>
    </lineage>
</organism>